<dbReference type="PROSITE" id="PS51257">
    <property type="entry name" value="PROKAR_LIPOPROTEIN"/>
    <property type="match status" value="1"/>
</dbReference>
<gene>
    <name evidence="2" type="ORF">M9979_02070</name>
</gene>
<dbReference type="Proteomes" id="UP001139486">
    <property type="component" value="Unassembled WGS sequence"/>
</dbReference>
<dbReference type="EMBL" id="JAMLDY010000002">
    <property type="protein sequence ID" value="MCP3733669.1"/>
    <property type="molecule type" value="Genomic_DNA"/>
</dbReference>
<dbReference type="InterPro" id="IPR021719">
    <property type="entry name" value="Prot_inh_I78"/>
</dbReference>
<evidence type="ECO:0000313" key="2">
    <source>
        <dbReference type="EMBL" id="MCP3733669.1"/>
    </source>
</evidence>
<evidence type="ECO:0000313" key="3">
    <source>
        <dbReference type="Proteomes" id="UP001139486"/>
    </source>
</evidence>
<dbReference type="AlphaFoldDB" id="A0A9X2HUD6"/>
<dbReference type="RefSeq" id="WP_254287676.1">
    <property type="nucleotide sequence ID" value="NZ_JAMLDY010000002.1"/>
</dbReference>
<feature type="signal peptide" evidence="1">
    <location>
        <begin position="1"/>
        <end position="21"/>
    </location>
</feature>
<keyword evidence="1" id="KW-0732">Signal</keyword>
<dbReference type="Gene3D" id="3.30.10.10">
    <property type="entry name" value="Trypsin Inhibitor V, subunit A"/>
    <property type="match status" value="1"/>
</dbReference>
<feature type="chain" id="PRO_5040957417" evidence="1">
    <location>
        <begin position="22"/>
        <end position="96"/>
    </location>
</feature>
<name>A0A9X2HUD6_9SPHN</name>
<protein>
    <submittedName>
        <fullName evidence="2">I78 family peptidase inhibitor</fullName>
    </submittedName>
</protein>
<comment type="caution">
    <text evidence="2">The sequence shown here is derived from an EMBL/GenBank/DDBJ whole genome shotgun (WGS) entry which is preliminary data.</text>
</comment>
<dbReference type="Pfam" id="PF11720">
    <property type="entry name" value="Inhibitor_I78"/>
    <property type="match status" value="1"/>
</dbReference>
<sequence length="96" mass="10773">MMRKAWLMMLPVMAAGCTTMAEPPAPAGPCVISQELQMRYAGVKFRERLRSEIERTAHARTSRVLHRGDAATMDFRPDRLNIVLDDGNQIEGLRCG</sequence>
<organism evidence="2 3">
    <name type="scientific">Sphingomonas liriopis</name>
    <dbReference type="NCBI Taxonomy" id="2949094"/>
    <lineage>
        <taxon>Bacteria</taxon>
        <taxon>Pseudomonadati</taxon>
        <taxon>Pseudomonadota</taxon>
        <taxon>Alphaproteobacteria</taxon>
        <taxon>Sphingomonadales</taxon>
        <taxon>Sphingomonadaceae</taxon>
        <taxon>Sphingomonas</taxon>
    </lineage>
</organism>
<reference evidence="2" key="1">
    <citation type="submission" date="2022-05" db="EMBL/GenBank/DDBJ databases">
        <title>Sphingomonas sp. strain RP10 Genome sequencing and assembly.</title>
        <authorList>
            <person name="Kim I."/>
        </authorList>
    </citation>
    <scope>NUCLEOTIDE SEQUENCE</scope>
    <source>
        <strain evidence="2">RP10</strain>
    </source>
</reference>
<accession>A0A9X2HUD6</accession>
<keyword evidence="3" id="KW-1185">Reference proteome</keyword>
<proteinExistence type="predicted"/>
<evidence type="ECO:0000256" key="1">
    <source>
        <dbReference type="SAM" id="SignalP"/>
    </source>
</evidence>